<evidence type="ECO:0000259" key="5">
    <source>
        <dbReference type="PROSITE" id="PS51296"/>
    </source>
</evidence>
<dbReference type="AlphaFoldDB" id="A0A5C8ZUQ4"/>
<dbReference type="Pfam" id="PF00355">
    <property type="entry name" value="Rieske"/>
    <property type="match status" value="1"/>
</dbReference>
<name>A0A5C8ZUQ4_9GAMM</name>
<organism evidence="6 7">
    <name type="scientific">Parahaliea maris</name>
    <dbReference type="NCBI Taxonomy" id="2716870"/>
    <lineage>
        <taxon>Bacteria</taxon>
        <taxon>Pseudomonadati</taxon>
        <taxon>Pseudomonadota</taxon>
        <taxon>Gammaproteobacteria</taxon>
        <taxon>Cellvibrionales</taxon>
        <taxon>Halieaceae</taxon>
        <taxon>Parahaliea</taxon>
    </lineage>
</organism>
<sequence>MRLCQVEELAEGEARGFDPLDEGQDSVFVVRRGGDLVAYRDICPHYGSTALPWRKDAYLDAGGKDIICSAHGARFAIDTGLCTAGPCLGESLIPVPLQLSDEGEVLADLNSNNSVGVVK</sequence>
<keyword evidence="2" id="KW-0479">Metal-binding</keyword>
<comment type="caution">
    <text evidence="6">The sequence shown here is derived from an EMBL/GenBank/DDBJ whole genome shotgun (WGS) entry which is preliminary data.</text>
</comment>
<dbReference type="PANTHER" id="PTHR40261:SF1">
    <property type="entry name" value="RIESKE DOMAIN-CONTAINING PROTEIN"/>
    <property type="match status" value="1"/>
</dbReference>
<evidence type="ECO:0000313" key="6">
    <source>
        <dbReference type="EMBL" id="TXS92186.1"/>
    </source>
</evidence>
<proteinExistence type="predicted"/>
<evidence type="ECO:0000256" key="4">
    <source>
        <dbReference type="ARBA" id="ARBA00023014"/>
    </source>
</evidence>
<dbReference type="GO" id="GO:0051537">
    <property type="term" value="F:2 iron, 2 sulfur cluster binding"/>
    <property type="evidence" value="ECO:0007669"/>
    <property type="project" value="UniProtKB-KW"/>
</dbReference>
<keyword evidence="4" id="KW-0411">Iron-sulfur</keyword>
<keyword evidence="1" id="KW-0001">2Fe-2S</keyword>
<dbReference type="InterPro" id="IPR017941">
    <property type="entry name" value="Rieske_2Fe-2S"/>
</dbReference>
<evidence type="ECO:0000313" key="7">
    <source>
        <dbReference type="Proteomes" id="UP000321039"/>
    </source>
</evidence>
<dbReference type="SUPFAM" id="SSF50022">
    <property type="entry name" value="ISP domain"/>
    <property type="match status" value="1"/>
</dbReference>
<accession>A0A5C8ZUQ4</accession>
<dbReference type="PANTHER" id="PTHR40261">
    <property type="match status" value="1"/>
</dbReference>
<dbReference type="PROSITE" id="PS51296">
    <property type="entry name" value="RIESKE"/>
    <property type="match status" value="1"/>
</dbReference>
<evidence type="ECO:0000256" key="2">
    <source>
        <dbReference type="ARBA" id="ARBA00022723"/>
    </source>
</evidence>
<dbReference type="InterPro" id="IPR036922">
    <property type="entry name" value="Rieske_2Fe-2S_sf"/>
</dbReference>
<keyword evidence="3" id="KW-0408">Iron</keyword>
<dbReference type="Proteomes" id="UP000321039">
    <property type="component" value="Unassembled WGS sequence"/>
</dbReference>
<dbReference type="EMBL" id="VRZA01000005">
    <property type="protein sequence ID" value="TXS92186.1"/>
    <property type="molecule type" value="Genomic_DNA"/>
</dbReference>
<gene>
    <name evidence="6" type="ORF">FV139_14185</name>
</gene>
<keyword evidence="7" id="KW-1185">Reference proteome</keyword>
<evidence type="ECO:0000256" key="1">
    <source>
        <dbReference type="ARBA" id="ARBA00022714"/>
    </source>
</evidence>
<reference evidence="6 7" key="1">
    <citation type="submission" date="2019-08" db="EMBL/GenBank/DDBJ databases">
        <title>Parahaliea maris sp. nov., isolated from the surface seawater.</title>
        <authorList>
            <person name="Liu Y."/>
        </authorList>
    </citation>
    <scope>NUCLEOTIDE SEQUENCE [LARGE SCALE GENOMIC DNA]</scope>
    <source>
        <strain evidence="6 7">HSLHS9</strain>
    </source>
</reference>
<dbReference type="GO" id="GO:0046872">
    <property type="term" value="F:metal ion binding"/>
    <property type="evidence" value="ECO:0007669"/>
    <property type="project" value="UniProtKB-KW"/>
</dbReference>
<evidence type="ECO:0000256" key="3">
    <source>
        <dbReference type="ARBA" id="ARBA00023004"/>
    </source>
</evidence>
<feature type="domain" description="Rieske" evidence="5">
    <location>
        <begin position="1"/>
        <end position="107"/>
    </location>
</feature>
<protein>
    <submittedName>
        <fullName evidence="6">Rieske 2Fe-2S domain-containing protein</fullName>
    </submittedName>
</protein>
<dbReference type="CDD" id="cd03467">
    <property type="entry name" value="Rieske"/>
    <property type="match status" value="1"/>
</dbReference>
<dbReference type="Gene3D" id="2.102.10.10">
    <property type="entry name" value="Rieske [2Fe-2S] iron-sulphur domain"/>
    <property type="match status" value="1"/>
</dbReference>